<dbReference type="AlphaFoldDB" id="A0A087UGA3"/>
<accession>A0A087UGA3</accession>
<proteinExistence type="predicted"/>
<keyword evidence="2" id="KW-1185">Reference proteome</keyword>
<evidence type="ECO:0000313" key="2">
    <source>
        <dbReference type="Proteomes" id="UP000054359"/>
    </source>
</evidence>
<protein>
    <submittedName>
        <fullName evidence="1">Uncharacterized protein</fullName>
    </submittedName>
</protein>
<sequence>MCKENYSSKNSFFGRKESQPTISHDIINSTLVKQSDKYTRIQKKAYSENSKSENINNISTTLNTEVSAFDGTNLTHNDGISGYASGIPGKKRMLCSILSAHAFLTKSLRVSEFDLSRLNVILHVFDAKREKFRNLSYADQMSFINEIFEYVGQKPASSSCLKNNPNKKQTSKLSNSKRFLLFITHFLYPHKEMHFSDLFEKVRTVYKLPKYASTIQTQIIYIKRNKRYFIFEKNGLIKLNLAPDANFSTQKPPVDINICISPCEQEEKNLIPTATPSSISDSIIDMCNNVLVSKRMHFEEIFDILRLTGNEEIQSFIKLLNDSEKFKFFQTASHKFEMEKDGYVTLKSCTEQSNIAAVPEKHEQSSNVYSTICETTEDILLLPSSNLTRASNLLTKGEENAHKGSDTEAPSSLCDTLETWNSSELKLGERSKINEVCDIDKVTSMEGIDAIEKKLETLDSKNCNSCTEQNEDMPTNRQKNNSCNSEKIKILSNEELIGISGYVKEIKQIVCSERKDVTEDITCNAQSLKDEYKLDCITDDKNSNDLLATDENVKTENILTSTKTKIALHDYVTNKSITDAPINVSEPTEMYNCCDKNSDLQRNNTALSDSVSTDLKNFENQHKGTKSIKTNSFNKVKNTLCSSNISSDLIKRSQHVLHNFSAVNETDFDHESCQKLSDISSLTNLQRLPKQSSKFVKHPTCESKISLNRSYKKITDMYLKSSTASISCQRSCFESNDGDIKSRSVIFDNISNNECCLETGDSFRSPFNLEMSHSTTFNGVSFCLKELKEQSNFNLSKPEENKYLTENSCLSSVHKNAEKKLQTINFFIVILGKYSAGLPLELLRIHLKTASKEVLEYLNHY</sequence>
<evidence type="ECO:0000313" key="1">
    <source>
        <dbReference type="EMBL" id="KFM76392.1"/>
    </source>
</evidence>
<organism evidence="1 2">
    <name type="scientific">Stegodyphus mimosarum</name>
    <name type="common">African social velvet spider</name>
    <dbReference type="NCBI Taxonomy" id="407821"/>
    <lineage>
        <taxon>Eukaryota</taxon>
        <taxon>Metazoa</taxon>
        <taxon>Ecdysozoa</taxon>
        <taxon>Arthropoda</taxon>
        <taxon>Chelicerata</taxon>
        <taxon>Arachnida</taxon>
        <taxon>Araneae</taxon>
        <taxon>Araneomorphae</taxon>
        <taxon>Entelegynae</taxon>
        <taxon>Eresoidea</taxon>
        <taxon>Eresidae</taxon>
        <taxon>Stegodyphus</taxon>
    </lineage>
</organism>
<name>A0A087UGA3_STEMI</name>
<reference evidence="1 2" key="1">
    <citation type="submission" date="2013-11" db="EMBL/GenBank/DDBJ databases">
        <title>Genome sequencing of Stegodyphus mimosarum.</title>
        <authorList>
            <person name="Bechsgaard J."/>
        </authorList>
    </citation>
    <scope>NUCLEOTIDE SEQUENCE [LARGE SCALE GENOMIC DNA]</scope>
</reference>
<gene>
    <name evidence="1" type="ORF">X975_20818</name>
</gene>
<dbReference type="Proteomes" id="UP000054359">
    <property type="component" value="Unassembled WGS sequence"/>
</dbReference>
<dbReference type="EMBL" id="KK119678">
    <property type="protein sequence ID" value="KFM76392.1"/>
    <property type="molecule type" value="Genomic_DNA"/>
</dbReference>
<feature type="non-terminal residue" evidence="1">
    <location>
        <position position="861"/>
    </location>
</feature>